<dbReference type="PRINTS" id="PR00081">
    <property type="entry name" value="GDHRDH"/>
</dbReference>
<accession>A0A2R4XH67</accession>
<dbReference type="PANTHER" id="PTHR24321:SF8">
    <property type="entry name" value="ESTRADIOL 17-BETA-DEHYDROGENASE 8-RELATED"/>
    <property type="match status" value="1"/>
</dbReference>
<evidence type="ECO:0000256" key="1">
    <source>
        <dbReference type="ARBA" id="ARBA00006484"/>
    </source>
</evidence>
<comment type="similarity">
    <text evidence="1">Belongs to the short-chain dehydrogenases/reductases (SDR) family.</text>
</comment>
<dbReference type="AlphaFoldDB" id="A0A2R4XH67"/>
<keyword evidence="4" id="KW-1185">Reference proteome</keyword>
<dbReference type="InterPro" id="IPR020904">
    <property type="entry name" value="Sc_DH/Rdtase_CS"/>
</dbReference>
<keyword evidence="2" id="KW-0560">Oxidoreductase</keyword>
<dbReference type="GO" id="GO:0016491">
    <property type="term" value="F:oxidoreductase activity"/>
    <property type="evidence" value="ECO:0007669"/>
    <property type="project" value="UniProtKB-KW"/>
</dbReference>
<dbReference type="InterPro" id="IPR036291">
    <property type="entry name" value="NAD(P)-bd_dom_sf"/>
</dbReference>
<dbReference type="Pfam" id="PF13561">
    <property type="entry name" value="adh_short_C2"/>
    <property type="match status" value="1"/>
</dbReference>
<evidence type="ECO:0000256" key="2">
    <source>
        <dbReference type="ARBA" id="ARBA00023002"/>
    </source>
</evidence>
<dbReference type="FunFam" id="3.40.50.720:FF:000084">
    <property type="entry name" value="Short-chain dehydrogenase reductase"/>
    <property type="match status" value="1"/>
</dbReference>
<dbReference type="CDD" id="cd05233">
    <property type="entry name" value="SDR_c"/>
    <property type="match status" value="1"/>
</dbReference>
<name>A0A2R4XH67_9BURK</name>
<dbReference type="PRINTS" id="PR00080">
    <property type="entry name" value="SDRFAMILY"/>
</dbReference>
<proteinExistence type="inferred from homology"/>
<dbReference type="KEGG" id="boz:DBV39_04950"/>
<reference evidence="3 4" key="1">
    <citation type="submission" date="2018-04" db="EMBL/GenBank/DDBJ databases">
        <title>Bordetella sp. HZ20 isolated from seawater.</title>
        <authorList>
            <person name="Sun C."/>
        </authorList>
    </citation>
    <scope>NUCLEOTIDE SEQUENCE [LARGE SCALE GENOMIC DNA]</scope>
    <source>
        <strain evidence="3 4">HZ20</strain>
    </source>
</reference>
<dbReference type="Gene3D" id="3.40.50.720">
    <property type="entry name" value="NAD(P)-binding Rossmann-like Domain"/>
    <property type="match status" value="1"/>
</dbReference>
<dbReference type="InterPro" id="IPR002347">
    <property type="entry name" value="SDR_fam"/>
</dbReference>
<evidence type="ECO:0000313" key="4">
    <source>
        <dbReference type="Proteomes" id="UP000244571"/>
    </source>
</evidence>
<sequence>MKCHGGSLSRRRYHAWSGHDLWLPGRTIDLKKEGDNLSTETFSPQALADKVIVVTGAAGGIGASIVRTIRDAGATVIAVDRNMQALDTVVRSIKLENEQALQCDLCDLQQVEALSDSLHQKYGMISGVVNNAAILPENDSLLSCTDTQWNAVMQVNLQSVLWCSRYLTKGVRTSGCSGSIVNIASIAAHLPNNSVAYGASKAAVLALTRQMAVEWGECGLRANAVSPGMIMTPMSAQFYEDKALHARRRSMIPSGRIGQPEDIANAVAFLLSEASTYMTGQELTVDGGFSLASLYRMQTT</sequence>
<dbReference type="NCBIfam" id="NF005559">
    <property type="entry name" value="PRK07231.1"/>
    <property type="match status" value="1"/>
</dbReference>
<dbReference type="SUPFAM" id="SSF51735">
    <property type="entry name" value="NAD(P)-binding Rossmann-fold domains"/>
    <property type="match status" value="1"/>
</dbReference>
<dbReference type="PROSITE" id="PS00061">
    <property type="entry name" value="ADH_SHORT"/>
    <property type="match status" value="1"/>
</dbReference>
<protein>
    <submittedName>
        <fullName evidence="3">Oxidoreductase</fullName>
    </submittedName>
</protein>
<organism evidence="3 4">
    <name type="scientific">Orrella marina</name>
    <dbReference type="NCBI Taxonomy" id="2163011"/>
    <lineage>
        <taxon>Bacteria</taxon>
        <taxon>Pseudomonadati</taxon>
        <taxon>Pseudomonadota</taxon>
        <taxon>Betaproteobacteria</taxon>
        <taxon>Burkholderiales</taxon>
        <taxon>Alcaligenaceae</taxon>
        <taxon>Orrella</taxon>
    </lineage>
</organism>
<dbReference type="PANTHER" id="PTHR24321">
    <property type="entry name" value="DEHYDROGENASES, SHORT CHAIN"/>
    <property type="match status" value="1"/>
</dbReference>
<dbReference type="Proteomes" id="UP000244571">
    <property type="component" value="Chromosome"/>
</dbReference>
<evidence type="ECO:0000313" key="3">
    <source>
        <dbReference type="EMBL" id="AWB33167.1"/>
    </source>
</evidence>
<dbReference type="EMBL" id="CP028901">
    <property type="protein sequence ID" value="AWB33167.1"/>
    <property type="molecule type" value="Genomic_DNA"/>
</dbReference>
<gene>
    <name evidence="3" type="ORF">DBV39_04950</name>
</gene>